<keyword evidence="2" id="KW-1185">Reference proteome</keyword>
<dbReference type="EMBL" id="JBBXJM010000005">
    <property type="protein sequence ID" value="KAL1407214.1"/>
    <property type="molecule type" value="Genomic_DNA"/>
</dbReference>
<dbReference type="GeneID" id="95987674"/>
<gene>
    <name evidence="1" type="ORF">Q8F55_006631</name>
</gene>
<proteinExistence type="predicted"/>
<sequence length="105" mass="11229">MDDATVLARYDASLACVLSQRGLEPLVRDTPLTDGARLALAGAAFAAFLDAIPDLLGDMTLVKMFLAEAFESSGALLERARELVGVHLTFRVVTLEQLLRAPVGE</sequence>
<comment type="caution">
    <text evidence="1">The sequence shown here is derived from an EMBL/GenBank/DDBJ whole genome shotgun (WGS) entry which is preliminary data.</text>
</comment>
<name>A0ABR3PXN5_9TREE</name>
<dbReference type="Proteomes" id="UP001565368">
    <property type="component" value="Unassembled WGS sequence"/>
</dbReference>
<reference evidence="1 2" key="1">
    <citation type="submission" date="2023-08" db="EMBL/GenBank/DDBJ databases">
        <title>Annotated Genome Sequence of Vanrija albida AlHP1.</title>
        <authorList>
            <person name="Herzog R."/>
        </authorList>
    </citation>
    <scope>NUCLEOTIDE SEQUENCE [LARGE SCALE GENOMIC DNA]</scope>
    <source>
        <strain evidence="1 2">AlHP1</strain>
    </source>
</reference>
<evidence type="ECO:0000313" key="2">
    <source>
        <dbReference type="Proteomes" id="UP001565368"/>
    </source>
</evidence>
<organism evidence="1 2">
    <name type="scientific">Vanrija albida</name>
    <dbReference type="NCBI Taxonomy" id="181172"/>
    <lineage>
        <taxon>Eukaryota</taxon>
        <taxon>Fungi</taxon>
        <taxon>Dikarya</taxon>
        <taxon>Basidiomycota</taxon>
        <taxon>Agaricomycotina</taxon>
        <taxon>Tremellomycetes</taxon>
        <taxon>Trichosporonales</taxon>
        <taxon>Trichosporonaceae</taxon>
        <taxon>Vanrija</taxon>
    </lineage>
</organism>
<dbReference type="RefSeq" id="XP_069207158.1">
    <property type="nucleotide sequence ID" value="XM_069355087.1"/>
</dbReference>
<evidence type="ECO:0000313" key="1">
    <source>
        <dbReference type="EMBL" id="KAL1407214.1"/>
    </source>
</evidence>
<protein>
    <submittedName>
        <fullName evidence="1">Uncharacterized protein</fullName>
    </submittedName>
</protein>
<accession>A0ABR3PXN5</accession>